<name>A0A0L0V6N5_9BASI</name>
<organism evidence="2 3">
    <name type="scientific">Puccinia striiformis f. sp. tritici PST-78</name>
    <dbReference type="NCBI Taxonomy" id="1165861"/>
    <lineage>
        <taxon>Eukaryota</taxon>
        <taxon>Fungi</taxon>
        <taxon>Dikarya</taxon>
        <taxon>Basidiomycota</taxon>
        <taxon>Pucciniomycotina</taxon>
        <taxon>Pucciniomycetes</taxon>
        <taxon>Pucciniales</taxon>
        <taxon>Pucciniaceae</taxon>
        <taxon>Puccinia</taxon>
    </lineage>
</organism>
<reference evidence="3" key="1">
    <citation type="submission" date="2014-03" db="EMBL/GenBank/DDBJ databases">
        <title>The Genome Sequence of Puccinia striiformis f. sp. tritici PST-78.</title>
        <authorList>
            <consortium name="The Broad Institute Genome Sequencing Platform"/>
            <person name="Cuomo C."/>
            <person name="Hulbert S."/>
            <person name="Chen X."/>
            <person name="Walker B."/>
            <person name="Young S.K."/>
            <person name="Zeng Q."/>
            <person name="Gargeya S."/>
            <person name="Fitzgerald M."/>
            <person name="Haas B."/>
            <person name="Abouelleil A."/>
            <person name="Alvarado L."/>
            <person name="Arachchi H.M."/>
            <person name="Berlin A.M."/>
            <person name="Chapman S.B."/>
            <person name="Goldberg J."/>
            <person name="Griggs A."/>
            <person name="Gujja S."/>
            <person name="Hansen M."/>
            <person name="Howarth C."/>
            <person name="Imamovic A."/>
            <person name="Larimer J."/>
            <person name="McCowan C."/>
            <person name="Montmayeur A."/>
            <person name="Murphy C."/>
            <person name="Neiman D."/>
            <person name="Pearson M."/>
            <person name="Priest M."/>
            <person name="Roberts A."/>
            <person name="Saif S."/>
            <person name="Shea T."/>
            <person name="Sisk P."/>
            <person name="Sykes S."/>
            <person name="Wortman J."/>
            <person name="Nusbaum C."/>
            <person name="Birren B."/>
        </authorList>
    </citation>
    <scope>NUCLEOTIDE SEQUENCE [LARGE SCALE GENOMIC DNA]</scope>
    <source>
        <strain evidence="3">race PST-78</strain>
    </source>
</reference>
<feature type="region of interest" description="Disordered" evidence="1">
    <location>
        <begin position="45"/>
        <end position="72"/>
    </location>
</feature>
<feature type="compositionally biased region" description="Basic and acidic residues" evidence="1">
    <location>
        <begin position="52"/>
        <end position="61"/>
    </location>
</feature>
<sequence length="195" mass="21869">MVLRGGNVEKNSNRFSGAEILLQKGELGAWTREKATREVVEAGAFGLNGGGRSEEGRKTFQDRSQSCSEGEPGNKRRWNCLYLDGEEGTVDFGFSWRQLGEEVSPLHCASSGLDTTRLFKTLPRATYVSITLPAGFSLAEKAAFEDRDEHHTWMLLERGLSFRSQREITESWRTGEYLGFATKYKPVARKVKPVN</sequence>
<comment type="caution">
    <text evidence="2">The sequence shown here is derived from an EMBL/GenBank/DDBJ whole genome shotgun (WGS) entry which is preliminary data.</text>
</comment>
<dbReference type="AlphaFoldDB" id="A0A0L0V6N5"/>
<gene>
    <name evidence="2" type="ORF">PSTG_11756</name>
</gene>
<proteinExistence type="predicted"/>
<evidence type="ECO:0000313" key="2">
    <source>
        <dbReference type="EMBL" id="KNE94851.1"/>
    </source>
</evidence>
<evidence type="ECO:0000256" key="1">
    <source>
        <dbReference type="SAM" id="MobiDB-lite"/>
    </source>
</evidence>
<protein>
    <submittedName>
        <fullName evidence="2">Uncharacterized protein</fullName>
    </submittedName>
</protein>
<evidence type="ECO:0000313" key="3">
    <source>
        <dbReference type="Proteomes" id="UP000054564"/>
    </source>
</evidence>
<dbReference type="STRING" id="1165861.A0A0L0V6N5"/>
<dbReference type="EMBL" id="AJIL01000107">
    <property type="protein sequence ID" value="KNE94851.1"/>
    <property type="molecule type" value="Genomic_DNA"/>
</dbReference>
<accession>A0A0L0V6N5</accession>
<keyword evidence="3" id="KW-1185">Reference proteome</keyword>
<dbReference type="Proteomes" id="UP000054564">
    <property type="component" value="Unassembled WGS sequence"/>
</dbReference>